<feature type="compositionally biased region" description="Low complexity" evidence="1">
    <location>
        <begin position="241"/>
        <end position="256"/>
    </location>
</feature>
<feature type="region of interest" description="Disordered" evidence="1">
    <location>
        <begin position="241"/>
        <end position="347"/>
    </location>
</feature>
<feature type="chain" id="PRO_5043328838" evidence="2">
    <location>
        <begin position="22"/>
        <end position="347"/>
    </location>
</feature>
<dbReference type="SUPFAM" id="SSF52309">
    <property type="entry name" value="N-(deoxy)ribosyltransferase-like"/>
    <property type="match status" value="1"/>
</dbReference>
<comment type="caution">
    <text evidence="3">The sequence shown here is derived from an EMBL/GenBank/DDBJ whole genome shotgun (WGS) entry which is preliminary data.</text>
</comment>
<evidence type="ECO:0000313" key="4">
    <source>
        <dbReference type="Proteomes" id="UP001362999"/>
    </source>
</evidence>
<accession>A0AAV9ZZJ9</accession>
<sequence length="347" mass="37754">MKSPLFLGLYALSCFSLTGFAMPYGKTAEGLVRRAQSVTDSGLTVSDVESDWPSEAQMTAALTTAPNKGVFWTGSNGKVSVEGRALLVAKSLSGNTLEGSLAKANLIMPSFNLKDPKTVEVWTFASQTFAKLASGESFLVTGRSTRELNIFHKQELPRLKNNKKITKITKIDSLTNRRTVVFDRNAKKEDAAINEANLRQKACLSKPPLVTVPRRANSFRRDLHSASTDSDSTEVIVKRAAPPARAARRNTGAAPACPLPNAPQNKKVVARSNTTPKQPKDRSFAAGGKKPAAKKPVPKKKVARPANRPRRPKGKAAPPRKRVTPKKKPKKVPKPAAKPRGKPRKRR</sequence>
<evidence type="ECO:0000313" key="3">
    <source>
        <dbReference type="EMBL" id="KAK6996688.1"/>
    </source>
</evidence>
<feature type="signal peptide" evidence="2">
    <location>
        <begin position="1"/>
        <end position="21"/>
    </location>
</feature>
<dbReference type="Proteomes" id="UP001362999">
    <property type="component" value="Unassembled WGS sequence"/>
</dbReference>
<protein>
    <submittedName>
        <fullName evidence="3">Transposase</fullName>
    </submittedName>
</protein>
<gene>
    <name evidence="3" type="ORF">R3P38DRAFT_3070023</name>
</gene>
<keyword evidence="2" id="KW-0732">Signal</keyword>
<evidence type="ECO:0000256" key="1">
    <source>
        <dbReference type="SAM" id="MobiDB-lite"/>
    </source>
</evidence>
<proteinExistence type="predicted"/>
<evidence type="ECO:0000256" key="2">
    <source>
        <dbReference type="SAM" id="SignalP"/>
    </source>
</evidence>
<keyword evidence="4" id="KW-1185">Reference proteome</keyword>
<dbReference type="EMBL" id="JAWWNJ010000096">
    <property type="protein sequence ID" value="KAK6996688.1"/>
    <property type="molecule type" value="Genomic_DNA"/>
</dbReference>
<dbReference type="AlphaFoldDB" id="A0AAV9ZZJ9"/>
<feature type="compositionally biased region" description="Basic residues" evidence="1">
    <location>
        <begin position="291"/>
        <end position="347"/>
    </location>
</feature>
<organism evidence="3 4">
    <name type="scientific">Favolaschia claudopus</name>
    <dbReference type="NCBI Taxonomy" id="2862362"/>
    <lineage>
        <taxon>Eukaryota</taxon>
        <taxon>Fungi</taxon>
        <taxon>Dikarya</taxon>
        <taxon>Basidiomycota</taxon>
        <taxon>Agaricomycotina</taxon>
        <taxon>Agaricomycetes</taxon>
        <taxon>Agaricomycetidae</taxon>
        <taxon>Agaricales</taxon>
        <taxon>Marasmiineae</taxon>
        <taxon>Mycenaceae</taxon>
        <taxon>Favolaschia</taxon>
    </lineage>
</organism>
<reference evidence="3 4" key="1">
    <citation type="journal article" date="2024" name="J Genomics">
        <title>Draft genome sequencing and assembly of Favolaschia claudopus CIRM-BRFM 2984 isolated from oak limbs.</title>
        <authorList>
            <person name="Navarro D."/>
            <person name="Drula E."/>
            <person name="Chaduli D."/>
            <person name="Cazenave R."/>
            <person name="Ahrendt S."/>
            <person name="Wang J."/>
            <person name="Lipzen A."/>
            <person name="Daum C."/>
            <person name="Barry K."/>
            <person name="Grigoriev I.V."/>
            <person name="Favel A."/>
            <person name="Rosso M.N."/>
            <person name="Martin F."/>
        </authorList>
    </citation>
    <scope>NUCLEOTIDE SEQUENCE [LARGE SCALE GENOMIC DNA]</scope>
    <source>
        <strain evidence="3 4">CIRM-BRFM 2984</strain>
    </source>
</reference>
<name>A0AAV9ZZJ9_9AGAR</name>